<dbReference type="OrthoDB" id="10254945at2759"/>
<evidence type="ECO:0000256" key="6">
    <source>
        <dbReference type="ARBA" id="ARBA00022842"/>
    </source>
</evidence>
<accession>A0A8H7ELT5</accession>
<comment type="cofactor">
    <cofactor evidence="2 7 8">
        <name>Mg(2+)</name>
        <dbReference type="ChEBI" id="CHEBI:18420"/>
    </cofactor>
</comment>
<reference evidence="9" key="1">
    <citation type="submission" date="2020-01" db="EMBL/GenBank/DDBJ databases">
        <title>Genome Sequencing of Three Apophysomyces-Like Fungal Strains Confirms a Novel Fungal Genus in the Mucoromycota with divergent Burkholderia-like Endosymbiotic Bacteria.</title>
        <authorList>
            <person name="Stajich J.E."/>
            <person name="Macias A.M."/>
            <person name="Carter-House D."/>
            <person name="Lovett B."/>
            <person name="Kasson L.R."/>
            <person name="Berry K."/>
            <person name="Grigoriev I."/>
            <person name="Chang Y."/>
            <person name="Spatafora J."/>
            <person name="Kasson M.T."/>
        </authorList>
    </citation>
    <scope>NUCLEOTIDE SEQUENCE</scope>
    <source>
        <strain evidence="9">NRRL A-21654</strain>
    </source>
</reference>
<evidence type="ECO:0000256" key="8">
    <source>
        <dbReference type="RuleBase" id="RU364068"/>
    </source>
</evidence>
<feature type="binding site" evidence="7">
    <location>
        <position position="102"/>
    </location>
    <ligand>
        <name>Mg(2+)</name>
        <dbReference type="ChEBI" id="CHEBI:18420"/>
        <label>1</label>
        <note>catalytic</note>
    </ligand>
</feature>
<feature type="binding site" evidence="7">
    <location>
        <position position="99"/>
    </location>
    <ligand>
        <name>Mg(2+)</name>
        <dbReference type="ChEBI" id="CHEBI:18420"/>
        <label>1</label>
        <note>catalytic</note>
    </ligand>
</feature>
<dbReference type="Gene3D" id="3.30.540.10">
    <property type="entry name" value="Fructose-1,6-Bisphosphatase, subunit A, domain 1"/>
    <property type="match status" value="1"/>
</dbReference>
<dbReference type="PROSITE" id="PS00629">
    <property type="entry name" value="IMP_1"/>
    <property type="match status" value="1"/>
</dbReference>
<dbReference type="SUPFAM" id="SSF56655">
    <property type="entry name" value="Carbohydrate phosphatase"/>
    <property type="match status" value="1"/>
</dbReference>
<feature type="binding site" evidence="7">
    <location>
        <position position="101"/>
    </location>
    <ligand>
        <name>Mg(2+)</name>
        <dbReference type="ChEBI" id="CHEBI:18420"/>
        <label>1</label>
        <note>catalytic</note>
    </ligand>
</feature>
<protein>
    <recommendedName>
        <fullName evidence="8">Inositol-1-monophosphatase</fullName>
        <ecNumber evidence="8">3.1.3.25</ecNumber>
    </recommendedName>
</protein>
<keyword evidence="4 7" id="KW-0479">Metal-binding</keyword>
<evidence type="ECO:0000313" key="9">
    <source>
        <dbReference type="EMBL" id="KAF7721989.1"/>
    </source>
</evidence>
<dbReference type="Proteomes" id="UP000605846">
    <property type="component" value="Unassembled WGS sequence"/>
</dbReference>
<comment type="caution">
    <text evidence="9">The sequence shown here is derived from an EMBL/GenBank/DDBJ whole genome shotgun (WGS) entry which is preliminary data.</text>
</comment>
<dbReference type="InterPro" id="IPR033942">
    <property type="entry name" value="IMPase"/>
</dbReference>
<evidence type="ECO:0000313" key="10">
    <source>
        <dbReference type="Proteomes" id="UP000605846"/>
    </source>
</evidence>
<dbReference type="FunFam" id="3.30.540.10:FF:000004">
    <property type="entry name" value="Inositol-1-monophosphatase"/>
    <property type="match status" value="1"/>
</dbReference>
<dbReference type="EC" id="3.1.3.25" evidence="8"/>
<dbReference type="AlphaFoldDB" id="A0A8H7ELT5"/>
<evidence type="ECO:0000256" key="7">
    <source>
        <dbReference type="PIRSR" id="PIRSR600760-2"/>
    </source>
</evidence>
<dbReference type="Gene3D" id="3.40.190.80">
    <property type="match status" value="1"/>
</dbReference>
<comment type="pathway">
    <text evidence="8">Polyol metabolism; myo-inositol biosynthesis; myo-inositol from D-glucose 6-phosphate: step 2/2.</text>
</comment>
<evidence type="ECO:0000256" key="1">
    <source>
        <dbReference type="ARBA" id="ARBA00001033"/>
    </source>
</evidence>
<dbReference type="InterPro" id="IPR000760">
    <property type="entry name" value="Inositol_monophosphatase-like"/>
</dbReference>
<dbReference type="GO" id="GO:0006021">
    <property type="term" value="P:inositol biosynthetic process"/>
    <property type="evidence" value="ECO:0007669"/>
    <property type="project" value="UniProtKB-UniPathway"/>
</dbReference>
<dbReference type="Pfam" id="PF00459">
    <property type="entry name" value="Inositol_P"/>
    <property type="match status" value="1"/>
</dbReference>
<dbReference type="GO" id="GO:0007165">
    <property type="term" value="P:signal transduction"/>
    <property type="evidence" value="ECO:0007669"/>
    <property type="project" value="TreeGrafter"/>
</dbReference>
<keyword evidence="10" id="KW-1185">Reference proteome</keyword>
<evidence type="ECO:0000256" key="4">
    <source>
        <dbReference type="ARBA" id="ARBA00022723"/>
    </source>
</evidence>
<dbReference type="InterPro" id="IPR020583">
    <property type="entry name" value="Inositol_monoP_metal-BS"/>
</dbReference>
<feature type="binding site" evidence="7">
    <location>
        <position position="242"/>
    </location>
    <ligand>
        <name>Mg(2+)</name>
        <dbReference type="ChEBI" id="CHEBI:18420"/>
        <label>1</label>
        <note>catalytic</note>
    </ligand>
</feature>
<proteinExistence type="inferred from homology"/>
<dbReference type="EMBL" id="JABAYA010000220">
    <property type="protein sequence ID" value="KAF7721989.1"/>
    <property type="molecule type" value="Genomic_DNA"/>
</dbReference>
<dbReference type="PANTHER" id="PTHR20854:SF4">
    <property type="entry name" value="INOSITOL-1-MONOPHOSPHATASE-RELATED"/>
    <property type="match status" value="1"/>
</dbReference>
<dbReference type="UniPathway" id="UPA00823">
    <property type="reaction ID" value="UER00788"/>
</dbReference>
<name>A0A8H7ELT5_9FUNG</name>
<dbReference type="GO" id="GO:0008934">
    <property type="term" value="F:inositol monophosphate 1-phosphatase activity"/>
    <property type="evidence" value="ECO:0007669"/>
    <property type="project" value="InterPro"/>
</dbReference>
<evidence type="ECO:0000256" key="2">
    <source>
        <dbReference type="ARBA" id="ARBA00001946"/>
    </source>
</evidence>
<keyword evidence="6 7" id="KW-0460">Magnesium</keyword>
<comment type="catalytic activity">
    <reaction evidence="1 8">
        <text>a myo-inositol phosphate + H2O = myo-inositol + phosphate</text>
        <dbReference type="Rhea" id="RHEA:24056"/>
        <dbReference type="ChEBI" id="CHEBI:15377"/>
        <dbReference type="ChEBI" id="CHEBI:17268"/>
        <dbReference type="ChEBI" id="CHEBI:43474"/>
        <dbReference type="ChEBI" id="CHEBI:84139"/>
        <dbReference type="EC" id="3.1.3.25"/>
    </reaction>
</comment>
<gene>
    <name evidence="9" type="ORF">EC973_003871</name>
</gene>
<sequence>MRHQQEILKEYLKFAIALAKEAGALIKSAVETRMSGSGTSIVMKSNNPSDLVTETDQAVEQFIKTRLAETYPDHRFIGEETMSSGAKTEFTNQPTWIVDPIDGTTNFIHGFPFVAVSIGLTMNKVPVLGVVYNPLLDELYSAAQGLGAYLNETTRLPLFHPTPPLIDLSHCLVATEAGSDRSAAVLSKKIETMHAILRKKGGMDKAGEAHSIRATGSAALNMCCVAKGIIDVYWEIGCWEWDVTAAIVIAQEAGGIVLTGGDQPNKDPVNIFGRKYLAIRAAPDKESQYEIAHQMWNIIPDIDAPRQAVPGGFEL</sequence>
<organism evidence="9 10">
    <name type="scientific">Apophysomyces ossiformis</name>
    <dbReference type="NCBI Taxonomy" id="679940"/>
    <lineage>
        <taxon>Eukaryota</taxon>
        <taxon>Fungi</taxon>
        <taxon>Fungi incertae sedis</taxon>
        <taxon>Mucoromycota</taxon>
        <taxon>Mucoromycotina</taxon>
        <taxon>Mucoromycetes</taxon>
        <taxon>Mucorales</taxon>
        <taxon>Mucorineae</taxon>
        <taxon>Mucoraceae</taxon>
        <taxon>Apophysomyces</taxon>
    </lineage>
</organism>
<evidence type="ECO:0000256" key="3">
    <source>
        <dbReference type="ARBA" id="ARBA00009759"/>
    </source>
</evidence>
<dbReference type="CDD" id="cd01639">
    <property type="entry name" value="IMPase"/>
    <property type="match status" value="1"/>
</dbReference>
<feature type="binding site" evidence="7">
    <location>
        <position position="79"/>
    </location>
    <ligand>
        <name>Mg(2+)</name>
        <dbReference type="ChEBI" id="CHEBI:18420"/>
        <label>1</label>
        <note>catalytic</note>
    </ligand>
</feature>
<dbReference type="GO" id="GO:0046872">
    <property type="term" value="F:metal ion binding"/>
    <property type="evidence" value="ECO:0007669"/>
    <property type="project" value="UniProtKB-KW"/>
</dbReference>
<keyword evidence="5 8" id="KW-0378">Hydrolase</keyword>
<comment type="similarity">
    <text evidence="3 8">Belongs to the inositol monophosphatase superfamily.</text>
</comment>
<evidence type="ECO:0000256" key="5">
    <source>
        <dbReference type="ARBA" id="ARBA00022801"/>
    </source>
</evidence>
<dbReference type="PANTHER" id="PTHR20854">
    <property type="entry name" value="INOSITOL MONOPHOSPHATASE"/>
    <property type="match status" value="1"/>
</dbReference>
<dbReference type="PRINTS" id="PR00377">
    <property type="entry name" value="IMPHPHTASES"/>
</dbReference>